<evidence type="ECO:0000259" key="1">
    <source>
        <dbReference type="Pfam" id="PF12697"/>
    </source>
</evidence>
<gene>
    <name evidence="2" type="ORF">RUA8715_01105</name>
</gene>
<dbReference type="Gene3D" id="3.40.50.1820">
    <property type="entry name" value="alpha/beta hydrolase"/>
    <property type="match status" value="1"/>
</dbReference>
<dbReference type="EMBL" id="FXYG01000001">
    <property type="protein sequence ID" value="SMX35573.1"/>
    <property type="molecule type" value="Genomic_DNA"/>
</dbReference>
<dbReference type="Proteomes" id="UP000202485">
    <property type="component" value="Unassembled WGS sequence"/>
</dbReference>
<dbReference type="PANTHER" id="PTHR42886:SF42">
    <property type="entry name" value="ALPHA_BETA-HYDROLASES SUPERFAMILY PROTEIN"/>
    <property type="match status" value="1"/>
</dbReference>
<dbReference type="InterPro" id="IPR000073">
    <property type="entry name" value="AB_hydrolase_1"/>
</dbReference>
<dbReference type="Pfam" id="PF12697">
    <property type="entry name" value="Abhydrolase_6"/>
    <property type="match status" value="1"/>
</dbReference>
<dbReference type="RefSeq" id="WP_093962581.1">
    <property type="nucleotide sequence ID" value="NZ_FXYG01000001.1"/>
</dbReference>
<dbReference type="GO" id="GO:0055088">
    <property type="term" value="P:lipid homeostasis"/>
    <property type="evidence" value="ECO:0007669"/>
    <property type="project" value="TreeGrafter"/>
</dbReference>
<dbReference type="GO" id="GO:0052689">
    <property type="term" value="F:carboxylic ester hydrolase activity"/>
    <property type="evidence" value="ECO:0007669"/>
    <property type="project" value="TreeGrafter"/>
</dbReference>
<feature type="domain" description="AB hydrolase-1" evidence="1">
    <location>
        <begin position="5"/>
        <end position="236"/>
    </location>
</feature>
<dbReference type="InterPro" id="IPR029058">
    <property type="entry name" value="AB_hydrolase_fold"/>
</dbReference>
<dbReference type="AlphaFoldDB" id="A0A238JYJ8"/>
<sequence>MTKEIVLIHGAFAGPWCMADYAGFFRARGWTVHTPALRFHGGDPAAEPDAGLTDTSVRDYANDIAEFVQGVGGKPVILGHAIAGVVAQQVASRGPASAIVLINPNAAWGTLPETDDERAVPRALMEGGAFWKQPMRVDFDLMAPFALNKMPEAQQHAVFDQLGPESGRVMFEMFFWMFDDHHAMKVDIDKVDCPVLIVSGSEDRAVNPNTCRALAKLYGDRATFLSAEGHAHFLFMEPGWEKPAAQIADWLDQKLGQGPFRRYLLT</sequence>
<dbReference type="PANTHER" id="PTHR42886">
    <property type="entry name" value="RE40534P-RELATED"/>
    <property type="match status" value="1"/>
</dbReference>
<dbReference type="GO" id="GO:0042171">
    <property type="term" value="F:lysophosphatidic acid acyltransferase activity"/>
    <property type="evidence" value="ECO:0007669"/>
    <property type="project" value="TreeGrafter"/>
</dbReference>
<reference evidence="3" key="1">
    <citation type="submission" date="2017-05" db="EMBL/GenBank/DDBJ databases">
        <authorList>
            <person name="Rodrigo-Torres L."/>
            <person name="Arahal R. D."/>
            <person name="Lucena T."/>
        </authorList>
    </citation>
    <scope>NUCLEOTIDE SEQUENCE [LARGE SCALE GENOMIC DNA]</scope>
    <source>
        <strain evidence="3">CECT 8715</strain>
    </source>
</reference>
<accession>A0A238JYJ8</accession>
<evidence type="ECO:0000313" key="3">
    <source>
        <dbReference type="Proteomes" id="UP000202485"/>
    </source>
</evidence>
<dbReference type="GO" id="GO:0006654">
    <property type="term" value="P:phosphatidic acid biosynthetic process"/>
    <property type="evidence" value="ECO:0007669"/>
    <property type="project" value="TreeGrafter"/>
</dbReference>
<keyword evidence="3" id="KW-1185">Reference proteome</keyword>
<dbReference type="SUPFAM" id="SSF53474">
    <property type="entry name" value="alpha/beta-Hydrolases"/>
    <property type="match status" value="1"/>
</dbReference>
<proteinExistence type="predicted"/>
<evidence type="ECO:0000313" key="2">
    <source>
        <dbReference type="EMBL" id="SMX35573.1"/>
    </source>
</evidence>
<dbReference type="OrthoDB" id="9814966at2"/>
<keyword evidence="2" id="KW-0378">Hydrolase</keyword>
<protein>
    <submittedName>
        <fullName evidence="2">Alpha/beta hydrolase family protein</fullName>
    </submittedName>
</protein>
<name>A0A238JYJ8_9RHOB</name>
<organism evidence="2 3">
    <name type="scientific">Ruegeria arenilitoris</name>
    <dbReference type="NCBI Taxonomy" id="1173585"/>
    <lineage>
        <taxon>Bacteria</taxon>
        <taxon>Pseudomonadati</taxon>
        <taxon>Pseudomonadota</taxon>
        <taxon>Alphaproteobacteria</taxon>
        <taxon>Rhodobacterales</taxon>
        <taxon>Roseobacteraceae</taxon>
        <taxon>Ruegeria</taxon>
    </lineage>
</organism>